<dbReference type="EMBL" id="JAAGLQ010000748">
    <property type="protein sequence ID" value="NEA20806.1"/>
    <property type="molecule type" value="Genomic_DNA"/>
</dbReference>
<keyword evidence="2" id="KW-0560">Oxidoreductase</keyword>
<proteinExistence type="inferred from homology"/>
<comment type="caution">
    <text evidence="4">The sequence shown here is derived from an EMBL/GenBank/DDBJ whole genome shotgun (WGS) entry which is preliminary data.</text>
</comment>
<dbReference type="Pfam" id="PF13561">
    <property type="entry name" value="adh_short_C2"/>
    <property type="match status" value="1"/>
</dbReference>
<organism evidence="4 5">
    <name type="scientific">Streptomyces halstedii</name>
    <dbReference type="NCBI Taxonomy" id="1944"/>
    <lineage>
        <taxon>Bacteria</taxon>
        <taxon>Bacillati</taxon>
        <taxon>Actinomycetota</taxon>
        <taxon>Actinomycetes</taxon>
        <taxon>Kitasatosporales</taxon>
        <taxon>Streptomycetaceae</taxon>
        <taxon>Streptomyces</taxon>
    </lineage>
</organism>
<dbReference type="PRINTS" id="PR00081">
    <property type="entry name" value="GDHRDH"/>
</dbReference>
<dbReference type="Gene3D" id="3.40.50.720">
    <property type="entry name" value="NAD(P)-binding Rossmann-like Domain"/>
    <property type="match status" value="1"/>
</dbReference>
<dbReference type="InterPro" id="IPR057326">
    <property type="entry name" value="KR_dom"/>
</dbReference>
<sequence>MSRNTTIALVTGGNRGLGRATVLALAGQGTDVILTYRSNEDEAAAVVEAVAALGRTAVALRLDTTEFGAFPDFAVSVREALRATWDRETFDFLVNNAGSSVSTPVGRTTVEAFDLLGNVHFKGVVFLTQELLPLLADGGRVINLSTGLTRFFGEGYAVYASFKSAVETYSRYLAQELGGRGISVNAVAPGPVATDFGGGRLRDDEQVRAHLAGQTALGRVGEPEDIGGVIAALLAPGTGWISGQRIEASGGSRL</sequence>
<dbReference type="PANTHER" id="PTHR43639">
    <property type="entry name" value="OXIDOREDUCTASE, SHORT-CHAIN DEHYDROGENASE/REDUCTASE FAMILY (AFU_ORTHOLOGUE AFUA_5G02870)"/>
    <property type="match status" value="1"/>
</dbReference>
<dbReference type="AlphaFoldDB" id="A0A6N9UFE4"/>
<dbReference type="RefSeq" id="WP_164350827.1">
    <property type="nucleotide sequence ID" value="NZ_JAAGLQ010000748.1"/>
</dbReference>
<reference evidence="4 5" key="1">
    <citation type="submission" date="2020-01" db="EMBL/GenBank/DDBJ databases">
        <title>Insect and environment-associated Actinomycetes.</title>
        <authorList>
            <person name="Currrie C."/>
            <person name="Chevrette M."/>
            <person name="Carlson C."/>
            <person name="Stubbendieck R."/>
            <person name="Wendt-Pienkowski E."/>
        </authorList>
    </citation>
    <scope>NUCLEOTIDE SEQUENCE [LARGE SCALE GENOMIC DNA]</scope>
    <source>
        <strain evidence="4 5">SID11342</strain>
    </source>
</reference>
<dbReference type="Proteomes" id="UP000471293">
    <property type="component" value="Unassembled WGS sequence"/>
</dbReference>
<protein>
    <submittedName>
        <fullName evidence="4">SDR family oxidoreductase</fullName>
    </submittedName>
</protein>
<dbReference type="PANTHER" id="PTHR43639:SF1">
    <property type="entry name" value="SHORT-CHAIN DEHYDROGENASE_REDUCTASE FAMILY PROTEIN"/>
    <property type="match status" value="1"/>
</dbReference>
<gene>
    <name evidence="4" type="ORF">G3I29_36325</name>
</gene>
<evidence type="ECO:0000256" key="2">
    <source>
        <dbReference type="ARBA" id="ARBA00023002"/>
    </source>
</evidence>
<dbReference type="InterPro" id="IPR036291">
    <property type="entry name" value="NAD(P)-bd_dom_sf"/>
</dbReference>
<dbReference type="SUPFAM" id="SSF51735">
    <property type="entry name" value="NAD(P)-binding Rossmann-fold domains"/>
    <property type="match status" value="1"/>
</dbReference>
<evidence type="ECO:0000256" key="1">
    <source>
        <dbReference type="ARBA" id="ARBA00006484"/>
    </source>
</evidence>
<accession>A0A6N9UFE4</accession>
<feature type="domain" description="Ketoreductase" evidence="3">
    <location>
        <begin position="6"/>
        <end position="190"/>
    </location>
</feature>
<dbReference type="InterPro" id="IPR002347">
    <property type="entry name" value="SDR_fam"/>
</dbReference>
<evidence type="ECO:0000313" key="4">
    <source>
        <dbReference type="EMBL" id="NEA20806.1"/>
    </source>
</evidence>
<evidence type="ECO:0000313" key="5">
    <source>
        <dbReference type="Proteomes" id="UP000471293"/>
    </source>
</evidence>
<evidence type="ECO:0000259" key="3">
    <source>
        <dbReference type="SMART" id="SM00822"/>
    </source>
</evidence>
<dbReference type="SMART" id="SM00822">
    <property type="entry name" value="PKS_KR"/>
    <property type="match status" value="1"/>
</dbReference>
<name>A0A6N9UFE4_STRHA</name>
<comment type="similarity">
    <text evidence="1">Belongs to the short-chain dehydrogenases/reductases (SDR) family.</text>
</comment>
<dbReference type="GO" id="GO:0016491">
    <property type="term" value="F:oxidoreductase activity"/>
    <property type="evidence" value="ECO:0007669"/>
    <property type="project" value="UniProtKB-KW"/>
</dbReference>
<dbReference type="PRINTS" id="PR00080">
    <property type="entry name" value="SDRFAMILY"/>
</dbReference>